<dbReference type="GO" id="GO:0005978">
    <property type="term" value="P:glycogen biosynthetic process"/>
    <property type="evidence" value="ECO:0007669"/>
    <property type="project" value="UniProtKB-UniRule"/>
</dbReference>
<dbReference type="GO" id="GO:0009011">
    <property type="term" value="F:alpha-1,4-glucan glucosyltransferase (ADP-glucose donor) activity"/>
    <property type="evidence" value="ECO:0007669"/>
    <property type="project" value="UniProtKB-UniRule"/>
</dbReference>
<feature type="domain" description="Starch synthase catalytic" evidence="13">
    <location>
        <begin position="16"/>
        <end position="253"/>
    </location>
</feature>
<dbReference type="InterPro" id="IPR001296">
    <property type="entry name" value="Glyco_trans_1"/>
</dbReference>
<dbReference type="KEGG" id="tmb:Thimo_3515"/>
<reference evidence="14 15" key="1">
    <citation type="submission" date="2011-09" db="EMBL/GenBank/DDBJ databases">
        <title>Complete sequence of chromosome of Thioflavicoccus mobilis 8321.</title>
        <authorList>
            <consortium name="US DOE Joint Genome Institute"/>
            <person name="Lucas S."/>
            <person name="Han J."/>
            <person name="Lapidus A."/>
            <person name="Cheng J.-F."/>
            <person name="Goodwin L."/>
            <person name="Pitluck S."/>
            <person name="Peters L."/>
            <person name="Ovchinnikova G."/>
            <person name="Lu M."/>
            <person name="Detter J.C."/>
            <person name="Han C."/>
            <person name="Tapia R."/>
            <person name="Land M."/>
            <person name="Hauser L."/>
            <person name="Kyrpides N."/>
            <person name="Ivanova N."/>
            <person name="Pagani I."/>
            <person name="Vogl K."/>
            <person name="Liu Z."/>
            <person name="Imhoff J."/>
            <person name="Thiel V."/>
            <person name="Frigaard N.-U."/>
            <person name="Bryant D."/>
            <person name="Woyke T."/>
        </authorList>
    </citation>
    <scope>NUCLEOTIDE SEQUENCE [LARGE SCALE GENOMIC DNA]</scope>
    <source>
        <strain evidence="14 15">8321</strain>
    </source>
</reference>
<evidence type="ECO:0000259" key="12">
    <source>
        <dbReference type="Pfam" id="PF00534"/>
    </source>
</evidence>
<evidence type="ECO:0000256" key="6">
    <source>
        <dbReference type="ARBA" id="ARBA00019935"/>
    </source>
</evidence>
<dbReference type="EMBL" id="CP003051">
    <property type="protein sequence ID" value="AGA92177.1"/>
    <property type="molecule type" value="Genomic_DNA"/>
</dbReference>
<dbReference type="CDD" id="cd03791">
    <property type="entry name" value="GT5_Glycogen_synthase_DULL1-like"/>
    <property type="match status" value="1"/>
</dbReference>
<organism evidence="14 15">
    <name type="scientific">Thioflavicoccus mobilis 8321</name>
    <dbReference type="NCBI Taxonomy" id="765912"/>
    <lineage>
        <taxon>Bacteria</taxon>
        <taxon>Pseudomonadati</taxon>
        <taxon>Pseudomonadota</taxon>
        <taxon>Gammaproteobacteria</taxon>
        <taxon>Chromatiales</taxon>
        <taxon>Chromatiaceae</taxon>
        <taxon>Thioflavicoccus</taxon>
    </lineage>
</organism>
<dbReference type="HAMAP" id="MF_00484">
    <property type="entry name" value="Glycogen_synth"/>
    <property type="match status" value="1"/>
</dbReference>
<dbReference type="AlphaFoldDB" id="L0H2A6"/>
<evidence type="ECO:0000256" key="11">
    <source>
        <dbReference type="HAMAP-Rule" id="MF_00484"/>
    </source>
</evidence>
<dbReference type="NCBIfam" id="NF001899">
    <property type="entry name" value="PRK00654.1-2"/>
    <property type="match status" value="1"/>
</dbReference>
<name>L0H2A6_9GAMM</name>
<evidence type="ECO:0000256" key="10">
    <source>
        <dbReference type="ARBA" id="ARBA00031722"/>
    </source>
</evidence>
<evidence type="ECO:0000256" key="8">
    <source>
        <dbReference type="ARBA" id="ARBA00022679"/>
    </source>
</evidence>
<dbReference type="SUPFAM" id="SSF53756">
    <property type="entry name" value="UDP-Glycosyltransferase/glycogen phosphorylase"/>
    <property type="match status" value="1"/>
</dbReference>
<evidence type="ECO:0000256" key="5">
    <source>
        <dbReference type="ARBA" id="ARBA00012588"/>
    </source>
</evidence>
<proteinExistence type="inferred from homology"/>
<dbReference type="UniPathway" id="UPA00164"/>
<protein>
    <recommendedName>
        <fullName evidence="6 11">Glycogen synthase</fullName>
        <ecNumber evidence="5 11">2.4.1.21</ecNumber>
    </recommendedName>
    <alternativeName>
        <fullName evidence="10 11">Starch [bacterial glycogen] synthase</fullName>
    </alternativeName>
</protein>
<dbReference type="PANTHER" id="PTHR45825:SF11">
    <property type="entry name" value="ALPHA AMYLASE DOMAIN-CONTAINING PROTEIN"/>
    <property type="match status" value="1"/>
</dbReference>
<keyword evidence="8 11" id="KW-0808">Transferase</keyword>
<evidence type="ECO:0000259" key="13">
    <source>
        <dbReference type="Pfam" id="PF08323"/>
    </source>
</evidence>
<dbReference type="NCBIfam" id="TIGR02095">
    <property type="entry name" value="glgA"/>
    <property type="match status" value="1"/>
</dbReference>
<dbReference type="PATRIC" id="fig|765912.4.peg.3446"/>
<keyword evidence="15" id="KW-1185">Reference proteome</keyword>
<dbReference type="InterPro" id="IPR013534">
    <property type="entry name" value="Starch_synth_cat_dom"/>
</dbReference>
<dbReference type="Pfam" id="PF00534">
    <property type="entry name" value="Glycos_transf_1"/>
    <property type="match status" value="1"/>
</dbReference>
<dbReference type="OrthoDB" id="9808590at2"/>
<dbReference type="Gene3D" id="3.40.50.2000">
    <property type="entry name" value="Glycogen Phosphorylase B"/>
    <property type="match status" value="2"/>
</dbReference>
<gene>
    <name evidence="11" type="primary">glgA</name>
    <name evidence="14" type="ORF">Thimo_3515</name>
</gene>
<evidence type="ECO:0000256" key="9">
    <source>
        <dbReference type="ARBA" id="ARBA00023056"/>
    </source>
</evidence>
<accession>L0H2A6</accession>
<dbReference type="GO" id="GO:0004373">
    <property type="term" value="F:alpha-1,4-glucan glucosyltransferase (UDP-glucose donor) activity"/>
    <property type="evidence" value="ECO:0007669"/>
    <property type="project" value="InterPro"/>
</dbReference>
<dbReference type="RefSeq" id="WP_015282304.1">
    <property type="nucleotide sequence ID" value="NC_019940.1"/>
</dbReference>
<dbReference type="Proteomes" id="UP000010816">
    <property type="component" value="Chromosome"/>
</dbReference>
<comment type="catalytic activity">
    <reaction evidence="1 11">
        <text>[(1-&gt;4)-alpha-D-glucosyl](n) + ADP-alpha-D-glucose = [(1-&gt;4)-alpha-D-glucosyl](n+1) + ADP + H(+)</text>
        <dbReference type="Rhea" id="RHEA:18189"/>
        <dbReference type="Rhea" id="RHEA-COMP:9584"/>
        <dbReference type="Rhea" id="RHEA-COMP:9587"/>
        <dbReference type="ChEBI" id="CHEBI:15378"/>
        <dbReference type="ChEBI" id="CHEBI:15444"/>
        <dbReference type="ChEBI" id="CHEBI:57498"/>
        <dbReference type="ChEBI" id="CHEBI:456216"/>
        <dbReference type="EC" id="2.4.1.21"/>
    </reaction>
</comment>
<dbReference type="eggNOG" id="COG0297">
    <property type="taxonomic scope" value="Bacteria"/>
</dbReference>
<comment type="function">
    <text evidence="2 11">Synthesizes alpha-1,4-glucan chains using ADP-glucose.</text>
</comment>
<dbReference type="STRING" id="765912.Thimo_3515"/>
<feature type="binding site" evidence="11">
    <location>
        <position position="29"/>
    </location>
    <ligand>
        <name>ADP-alpha-D-glucose</name>
        <dbReference type="ChEBI" id="CHEBI:57498"/>
    </ligand>
</feature>
<dbReference type="InterPro" id="IPR011835">
    <property type="entry name" value="GS/SS"/>
</dbReference>
<dbReference type="HOGENOM" id="CLU_009583_18_4_6"/>
<evidence type="ECO:0000256" key="2">
    <source>
        <dbReference type="ARBA" id="ARBA00002764"/>
    </source>
</evidence>
<evidence type="ECO:0000256" key="7">
    <source>
        <dbReference type="ARBA" id="ARBA00022676"/>
    </source>
</evidence>
<evidence type="ECO:0000256" key="4">
    <source>
        <dbReference type="ARBA" id="ARBA00010281"/>
    </source>
</evidence>
<dbReference type="EC" id="2.4.1.21" evidence="5 11"/>
<sequence>MEQSVTSSSPDRSGLRVLVASSEVHPLVKTGGLADVASSLPAALRQLGHDVRLIIPAYPRAVKQLDTIEPVGSLHPLGSRARVQLLEARHPDHPVPIYLVDAPEHFAREGNPYVDLSGRDWGDNPERFLLFCQVIAEIGRGVPALGWRPEIIHGNDWQTGLAPALLHDEAERPALVFTIHNLAYQGLFDRATFDRLRLPPALWSLAGLEFHQRMSFIKGGIVFSDRVNTVSPTYAEEVKTLRFGCGLDGLLRQLGTRFQGILNGIDYRVWDPATDRLIPQRYGPETLELKASNKRALQLEFGLPQNERAIVFGYIGRLVEQKGVDLILSMLPRLLVHSDVQLVMQGSGDAQIEQAMLEATRAHPDQIGVYIGYDEDRAHRIEAGCDAFLMPSRFEPCGLNQMYSLRYGSVPIVHRTGGLADTVVNATPERLAEGSATGLLFDHSNADSLWHAVRYALRLYRDQPDQWRSLMRAGMRQDLSWERSARRYVALYEAALAERRSISSVA</sequence>
<evidence type="ECO:0000256" key="3">
    <source>
        <dbReference type="ARBA" id="ARBA00004964"/>
    </source>
</evidence>
<dbReference type="PANTHER" id="PTHR45825">
    <property type="entry name" value="GRANULE-BOUND STARCH SYNTHASE 1, CHLOROPLASTIC/AMYLOPLASTIC"/>
    <property type="match status" value="1"/>
</dbReference>
<keyword evidence="7 11" id="KW-0328">Glycosyltransferase</keyword>
<dbReference type="Pfam" id="PF08323">
    <property type="entry name" value="Glyco_transf_5"/>
    <property type="match status" value="1"/>
</dbReference>
<evidence type="ECO:0000313" key="14">
    <source>
        <dbReference type="EMBL" id="AGA92177.1"/>
    </source>
</evidence>
<comment type="pathway">
    <text evidence="3 11">Glycan biosynthesis; glycogen biosynthesis.</text>
</comment>
<keyword evidence="9 11" id="KW-0320">Glycogen biosynthesis</keyword>
<evidence type="ECO:0000256" key="1">
    <source>
        <dbReference type="ARBA" id="ARBA00001478"/>
    </source>
</evidence>
<feature type="domain" description="Glycosyl transferase family 1" evidence="12">
    <location>
        <begin position="303"/>
        <end position="463"/>
    </location>
</feature>
<evidence type="ECO:0000313" key="15">
    <source>
        <dbReference type="Proteomes" id="UP000010816"/>
    </source>
</evidence>
<comment type="similarity">
    <text evidence="4 11">Belongs to the glycosyltransferase 1 family. Bacterial/plant glycogen synthase subfamily.</text>
</comment>